<evidence type="ECO:0000256" key="2">
    <source>
        <dbReference type="ARBA" id="ARBA00011322"/>
    </source>
</evidence>
<comment type="subunit">
    <text evidence="2">Heterodimer of SbcC and SbcD.</text>
</comment>
<comment type="caution">
    <text evidence="4">The sequence shown here is derived from an EMBL/GenBank/DDBJ whole genome shotgun (WGS) entry which is preliminary data.</text>
</comment>
<evidence type="ECO:0000313" key="4">
    <source>
        <dbReference type="EMBL" id="EPC74466.1"/>
    </source>
</evidence>
<name>A0A8E0ISC8_LACPA</name>
<dbReference type="Gene3D" id="3.40.50.300">
    <property type="entry name" value="P-loop containing nucleotide triphosphate hydrolases"/>
    <property type="match status" value="1"/>
</dbReference>
<evidence type="ECO:0000256" key="1">
    <source>
        <dbReference type="ARBA" id="ARBA00006930"/>
    </source>
</evidence>
<dbReference type="SUPFAM" id="SSF52540">
    <property type="entry name" value="P-loop containing nucleoside triphosphate hydrolases"/>
    <property type="match status" value="1"/>
</dbReference>
<accession>A0A8E0ISC8</accession>
<gene>
    <name evidence="4" type="ORF">Lpp71_08012</name>
</gene>
<dbReference type="EMBL" id="ANKD01000376">
    <property type="protein sequence ID" value="EPC74466.1"/>
    <property type="molecule type" value="Genomic_DNA"/>
</dbReference>
<proteinExistence type="inferred from homology"/>
<protein>
    <recommendedName>
        <fullName evidence="3">Nuclease SbcCD subunit C</fullName>
    </recommendedName>
</protein>
<dbReference type="InterPro" id="IPR027417">
    <property type="entry name" value="P-loop_NTPase"/>
</dbReference>
<dbReference type="PANTHER" id="PTHR32114:SF2">
    <property type="entry name" value="ABC TRANSPORTER ABCH.3"/>
    <property type="match status" value="1"/>
</dbReference>
<organism evidence="4 5">
    <name type="scientific">Lacticaseibacillus paracasei subsp. paracasei Lpp71</name>
    <dbReference type="NCBI Taxonomy" id="1256207"/>
    <lineage>
        <taxon>Bacteria</taxon>
        <taxon>Bacillati</taxon>
        <taxon>Bacillota</taxon>
        <taxon>Bacilli</taxon>
        <taxon>Lactobacillales</taxon>
        <taxon>Lactobacillaceae</taxon>
        <taxon>Lacticaseibacillus</taxon>
    </lineage>
</organism>
<sequence>VYDDQVGEKRAVQTLSGGESFIAALSLALALGEVIQQESGGINIDALFVDEGFGSLDANSLDVAMNALESLEGESRLIGIISHVTELRDNIPDQLQVEPAGTGRSRLKILHSA</sequence>
<reference evidence="4 5" key="1">
    <citation type="journal article" date="2013" name="PLoS ONE">
        <title>Lactobacillus paracasei comparative genomics: towards species pan-genome definition and exploitation of diversity.</title>
        <authorList>
            <person name="Smokvina T."/>
            <person name="Wels M."/>
            <person name="Polka J."/>
            <person name="Chervaux C."/>
            <person name="Brisse S."/>
            <person name="Boekhorst J."/>
            <person name="van Hylckama Vlieg J.E."/>
            <person name="Siezen R.J."/>
        </authorList>
    </citation>
    <scope>NUCLEOTIDE SEQUENCE [LARGE SCALE GENOMIC DNA]</scope>
    <source>
        <strain evidence="4 5">Lpp71</strain>
    </source>
</reference>
<comment type="similarity">
    <text evidence="1">Belongs to the SMC family. SbcC subfamily.</text>
</comment>
<dbReference type="AlphaFoldDB" id="A0A8E0ISC8"/>
<dbReference type="PANTHER" id="PTHR32114">
    <property type="entry name" value="ABC TRANSPORTER ABCH.3"/>
    <property type="match status" value="1"/>
</dbReference>
<dbReference type="Pfam" id="PF13558">
    <property type="entry name" value="SbcC_Walker_B"/>
    <property type="match status" value="1"/>
</dbReference>
<evidence type="ECO:0000256" key="3">
    <source>
        <dbReference type="ARBA" id="ARBA00013368"/>
    </source>
</evidence>
<dbReference type="Proteomes" id="UP000014252">
    <property type="component" value="Unassembled WGS sequence"/>
</dbReference>
<feature type="non-terminal residue" evidence="4">
    <location>
        <position position="1"/>
    </location>
</feature>
<evidence type="ECO:0000313" key="5">
    <source>
        <dbReference type="Proteomes" id="UP000014252"/>
    </source>
</evidence>